<gene>
    <name evidence="1" type="ordered locus">BFO_3152</name>
</gene>
<dbReference type="STRING" id="203275.BFO_3152"/>
<dbReference type="KEGG" id="tfo:BFO_3152"/>
<dbReference type="EMBL" id="CP003191">
    <property type="protein sequence ID" value="AEW19890.1"/>
    <property type="molecule type" value="Genomic_DNA"/>
</dbReference>
<evidence type="ECO:0000313" key="1">
    <source>
        <dbReference type="EMBL" id="AEW19890.1"/>
    </source>
</evidence>
<organism evidence="1 2">
    <name type="scientific">Tannerella forsythia (strain ATCC 43037 / JCM 10827 / CCUG 21028 A / KCTC 5666 / FDC 338)</name>
    <name type="common">Bacteroides forsythus</name>
    <dbReference type="NCBI Taxonomy" id="203275"/>
    <lineage>
        <taxon>Bacteria</taxon>
        <taxon>Pseudomonadati</taxon>
        <taxon>Bacteroidota</taxon>
        <taxon>Bacteroidia</taxon>
        <taxon>Bacteroidales</taxon>
        <taxon>Tannerellaceae</taxon>
        <taxon>Tannerella</taxon>
    </lineage>
</organism>
<evidence type="ECO:0000313" key="2">
    <source>
        <dbReference type="Proteomes" id="UP000005436"/>
    </source>
</evidence>
<dbReference type="PATRIC" id="fig|203275.8.peg.2722"/>
<accession>G8UR23</accession>
<protein>
    <submittedName>
        <fullName evidence="1">Uncharacterized protein</fullName>
    </submittedName>
</protein>
<proteinExistence type="predicted"/>
<dbReference type="HOGENOM" id="CLU_3206295_0_0_10"/>
<dbReference type="Proteomes" id="UP000005436">
    <property type="component" value="Chromosome"/>
</dbReference>
<keyword evidence="2" id="KW-1185">Reference proteome</keyword>
<dbReference type="AlphaFoldDB" id="G8UR23"/>
<sequence>MNDSICRSKNIPILKNPCLTLEKRHHPPKDKFIHQTEIDLLAPYF</sequence>
<reference evidence="2" key="1">
    <citation type="submission" date="2011-12" db="EMBL/GenBank/DDBJ databases">
        <title>Complete sequence of Tannerella forsythia ATCC 43037.</title>
        <authorList>
            <person name="Dewhirst F."/>
            <person name="Tanner A."/>
            <person name="Izard J."/>
            <person name="Brinkac L."/>
            <person name="Durkin A.S."/>
            <person name="Hostetler J."/>
            <person name="Shetty J."/>
            <person name="Torralba M."/>
            <person name="Gill S."/>
            <person name="Nelson K."/>
        </authorList>
    </citation>
    <scope>NUCLEOTIDE SEQUENCE [LARGE SCALE GENOMIC DNA]</scope>
    <source>
        <strain evidence="2">ATCC 43037 / JCM 10827 / CCUG 33226 / KCTC 5666 / FDC 338</strain>
    </source>
</reference>
<name>G8UR23_TANFA</name>